<name>D9XLI4_9ACTN</name>
<dbReference type="HOGENOM" id="CLU_077128_0_0_11"/>
<dbReference type="GO" id="GO:0003677">
    <property type="term" value="F:DNA binding"/>
    <property type="evidence" value="ECO:0007669"/>
    <property type="project" value="InterPro"/>
</dbReference>
<dbReference type="InterPro" id="IPR000792">
    <property type="entry name" value="Tscrpt_reg_LuxR_C"/>
</dbReference>
<evidence type="ECO:0000313" key="3">
    <source>
        <dbReference type="Proteomes" id="UP000002968"/>
    </source>
</evidence>
<dbReference type="Gene3D" id="1.10.10.10">
    <property type="entry name" value="Winged helix-like DNA-binding domain superfamily/Winged helix DNA-binding domain"/>
    <property type="match status" value="1"/>
</dbReference>
<dbReference type="AlphaFoldDB" id="D9XLI4"/>
<gene>
    <name evidence="2" type="ORF">SSRG_04470</name>
</gene>
<dbReference type="eggNOG" id="COG2197">
    <property type="taxonomic scope" value="Bacteria"/>
</dbReference>
<dbReference type="EMBL" id="GG657758">
    <property type="protein sequence ID" value="EFL41666.1"/>
    <property type="molecule type" value="Genomic_DNA"/>
</dbReference>
<proteinExistence type="predicted"/>
<feature type="domain" description="HTH luxR-type" evidence="1">
    <location>
        <begin position="195"/>
        <end position="249"/>
    </location>
</feature>
<dbReference type="InterPro" id="IPR036388">
    <property type="entry name" value="WH-like_DNA-bd_sf"/>
</dbReference>
<dbReference type="RefSeq" id="WP_004931938.1">
    <property type="nucleotide sequence ID" value="NZ_GG657758.1"/>
</dbReference>
<dbReference type="GO" id="GO:0006355">
    <property type="term" value="P:regulation of DNA-templated transcription"/>
    <property type="evidence" value="ECO:0007669"/>
    <property type="project" value="InterPro"/>
</dbReference>
<dbReference type="SUPFAM" id="SSF46894">
    <property type="entry name" value="C-terminal effector domain of the bipartite response regulators"/>
    <property type="match status" value="1"/>
</dbReference>
<reference evidence="2" key="1">
    <citation type="submission" date="2009-02" db="EMBL/GenBank/DDBJ databases">
        <title>Annotation of Streptomyces griseoflavus strain Tu4000.</title>
        <authorList>
            <consortium name="The Broad Institute Genome Sequencing Platform"/>
            <consortium name="Broad Institute Microbial Sequencing Center"/>
            <person name="Fischbach M."/>
            <person name="Godfrey P."/>
            <person name="Ward D."/>
            <person name="Young S."/>
            <person name="Zeng Q."/>
            <person name="Koehrsen M."/>
            <person name="Alvarado L."/>
            <person name="Berlin A.M."/>
            <person name="Bochicchio J."/>
            <person name="Borenstein D."/>
            <person name="Chapman S.B."/>
            <person name="Chen Z."/>
            <person name="Engels R."/>
            <person name="Freedman E."/>
            <person name="Gellesch M."/>
            <person name="Goldberg J."/>
            <person name="Griggs A."/>
            <person name="Gujja S."/>
            <person name="Heilman E.R."/>
            <person name="Heiman D.I."/>
            <person name="Hepburn T.A."/>
            <person name="Howarth C."/>
            <person name="Jen D."/>
            <person name="Larson L."/>
            <person name="Lewis B."/>
            <person name="Mehta T."/>
            <person name="Park D."/>
            <person name="Pearson M."/>
            <person name="Richards J."/>
            <person name="Roberts A."/>
            <person name="Saif S."/>
            <person name="Shea T.D."/>
            <person name="Shenoy N."/>
            <person name="Sisk P."/>
            <person name="Stolte C."/>
            <person name="Sykes S.N."/>
            <person name="Thomson T."/>
            <person name="Walk T."/>
            <person name="White J."/>
            <person name="Yandava C."/>
            <person name="Straight P."/>
            <person name="Clardy J."/>
            <person name="Hung D."/>
            <person name="Kolter R."/>
            <person name="Mekalanos J."/>
            <person name="Walker S."/>
            <person name="Walsh C.T."/>
            <person name="Wieland-Brown L.C."/>
            <person name="Haas B."/>
            <person name="Nusbaum C."/>
            <person name="Birren B."/>
        </authorList>
    </citation>
    <scope>NUCLEOTIDE SEQUENCE [LARGE SCALE GENOMIC DNA]</scope>
    <source>
        <strain evidence="2">Tu4000</strain>
    </source>
</reference>
<accession>D9XLI4</accession>
<sequence>MAGTVFDLQTDVELEESAPRGHSARLEQTLLQARTLIEYTVSLHRRRPATVSGMTHTDAEVTAETLDRLIGRARRSVNVALTGSAGYVEAVLRRLVQVPSGVTVRVLCNPAALDVAPARLRSLPTVRVLRHELCGIVVVDGMSAFLRLGNEGAADERAAVVTDRAAVSTLQLLYAGAWSRGRRLVDHPEPSPRLRSELTRRILEQLRSGRTDATAAGALQVSLRTYRRHVAEIMRELDASSRFQAGVRAVELGLLHETR</sequence>
<dbReference type="Proteomes" id="UP000002968">
    <property type="component" value="Unassembled WGS sequence"/>
</dbReference>
<dbReference type="InterPro" id="IPR016032">
    <property type="entry name" value="Sig_transdc_resp-reg_C-effctor"/>
</dbReference>
<dbReference type="STRING" id="467200.SSRG_04470"/>
<evidence type="ECO:0000313" key="2">
    <source>
        <dbReference type="EMBL" id="EFL41666.1"/>
    </source>
</evidence>
<keyword evidence="3" id="KW-1185">Reference proteome</keyword>
<evidence type="ECO:0000259" key="1">
    <source>
        <dbReference type="SMART" id="SM00421"/>
    </source>
</evidence>
<organism evidence="2 3">
    <name type="scientific">Streptomyces griseoflavus Tu4000</name>
    <dbReference type="NCBI Taxonomy" id="467200"/>
    <lineage>
        <taxon>Bacteria</taxon>
        <taxon>Bacillati</taxon>
        <taxon>Actinomycetota</taxon>
        <taxon>Actinomycetes</taxon>
        <taxon>Kitasatosporales</taxon>
        <taxon>Streptomycetaceae</taxon>
        <taxon>Streptomyces</taxon>
    </lineage>
</organism>
<dbReference type="SMART" id="SM00421">
    <property type="entry name" value="HTH_LUXR"/>
    <property type="match status" value="1"/>
</dbReference>
<protein>
    <submittedName>
        <fullName evidence="2">LuxR family transcriptional regulator</fullName>
    </submittedName>
</protein>